<dbReference type="InterPro" id="IPR007078">
    <property type="entry name" value="Haem_export_protD_CcmD"/>
</dbReference>
<comment type="subcellular location">
    <subcellularLocation>
        <location evidence="2 12">Cell inner membrane</location>
        <topology evidence="2 12">Single-pass membrane protein</topology>
    </subcellularLocation>
</comment>
<reference evidence="13 14" key="1">
    <citation type="submission" date="2020-08" db="EMBL/GenBank/DDBJ databases">
        <title>Genomic Encyclopedia of Type Strains, Phase IV (KMG-IV): sequencing the most valuable type-strain genomes for metagenomic binning, comparative biology and taxonomic classification.</title>
        <authorList>
            <person name="Goeker M."/>
        </authorList>
    </citation>
    <scope>NUCLEOTIDE SEQUENCE [LARGE SCALE GENOMIC DNA]</scope>
    <source>
        <strain evidence="13 14">DSM 23960</strain>
    </source>
</reference>
<proteinExistence type="inferred from homology"/>
<evidence type="ECO:0000256" key="7">
    <source>
        <dbReference type="ARBA" id="ARBA00022519"/>
    </source>
</evidence>
<evidence type="ECO:0000256" key="10">
    <source>
        <dbReference type="ARBA" id="ARBA00022989"/>
    </source>
</evidence>
<keyword evidence="14" id="KW-1185">Reference proteome</keyword>
<evidence type="ECO:0000256" key="9">
    <source>
        <dbReference type="ARBA" id="ARBA00022748"/>
    </source>
</evidence>
<dbReference type="RefSeq" id="WP_183202348.1">
    <property type="nucleotide sequence ID" value="NZ_BAAAER010000002.1"/>
</dbReference>
<protein>
    <recommendedName>
        <fullName evidence="4 12">Heme exporter protein D</fullName>
    </recommendedName>
</protein>
<dbReference type="GO" id="GO:0005886">
    <property type="term" value="C:plasma membrane"/>
    <property type="evidence" value="ECO:0007669"/>
    <property type="project" value="UniProtKB-SubCell"/>
</dbReference>
<keyword evidence="10 12" id="KW-1133">Transmembrane helix</keyword>
<keyword evidence="5 12" id="KW-0813">Transport</keyword>
<sequence length="64" mass="6946">MFDLDMGKYAAFVWPAWTISAVVLAALAARALAASRRWNAELKRLEANGPDRAQAARSAVAQTK</sequence>
<gene>
    <name evidence="13" type="ORF">GGR12_000397</name>
</gene>
<dbReference type="Proteomes" id="UP000529946">
    <property type="component" value="Unassembled WGS sequence"/>
</dbReference>
<keyword evidence="11 12" id="KW-0472">Membrane</keyword>
<evidence type="ECO:0000256" key="6">
    <source>
        <dbReference type="ARBA" id="ARBA00022475"/>
    </source>
</evidence>
<dbReference type="GO" id="GO:0017004">
    <property type="term" value="P:cytochrome complex assembly"/>
    <property type="evidence" value="ECO:0007669"/>
    <property type="project" value="UniProtKB-KW"/>
</dbReference>
<dbReference type="AlphaFoldDB" id="A0A7W6NN94"/>
<organism evidence="13 14">
    <name type="scientific">Brevundimonas lenta</name>
    <dbReference type="NCBI Taxonomy" id="424796"/>
    <lineage>
        <taxon>Bacteria</taxon>
        <taxon>Pseudomonadati</taxon>
        <taxon>Pseudomonadota</taxon>
        <taxon>Alphaproteobacteria</taxon>
        <taxon>Caulobacterales</taxon>
        <taxon>Caulobacteraceae</taxon>
        <taxon>Brevundimonas</taxon>
    </lineage>
</organism>
<evidence type="ECO:0000256" key="12">
    <source>
        <dbReference type="RuleBase" id="RU363101"/>
    </source>
</evidence>
<dbReference type="Pfam" id="PF04995">
    <property type="entry name" value="CcmD"/>
    <property type="match status" value="1"/>
</dbReference>
<keyword evidence="7 12" id="KW-0997">Cell inner membrane</keyword>
<comment type="caution">
    <text evidence="13">The sequence shown here is derived from an EMBL/GenBank/DDBJ whole genome shotgun (WGS) entry which is preliminary data.</text>
</comment>
<keyword evidence="9 12" id="KW-0201">Cytochrome c-type biogenesis</keyword>
<dbReference type="GO" id="GO:0015886">
    <property type="term" value="P:heme transport"/>
    <property type="evidence" value="ECO:0007669"/>
    <property type="project" value="InterPro"/>
</dbReference>
<evidence type="ECO:0000256" key="2">
    <source>
        <dbReference type="ARBA" id="ARBA00004377"/>
    </source>
</evidence>
<evidence type="ECO:0000256" key="1">
    <source>
        <dbReference type="ARBA" id="ARBA00002442"/>
    </source>
</evidence>
<evidence type="ECO:0000256" key="3">
    <source>
        <dbReference type="ARBA" id="ARBA00008741"/>
    </source>
</evidence>
<keyword evidence="6 12" id="KW-1003">Cell membrane</keyword>
<keyword evidence="8 12" id="KW-0812">Transmembrane</keyword>
<dbReference type="EMBL" id="JACIDM010000001">
    <property type="protein sequence ID" value="MBB4081558.1"/>
    <property type="molecule type" value="Genomic_DNA"/>
</dbReference>
<evidence type="ECO:0000256" key="4">
    <source>
        <dbReference type="ARBA" id="ARBA00016461"/>
    </source>
</evidence>
<comment type="function">
    <text evidence="1 12">Required for the export of heme to the periplasm for the biogenesis of c-type cytochromes.</text>
</comment>
<comment type="similarity">
    <text evidence="3 12">Belongs to the CcmD/CycX/HelD family.</text>
</comment>
<name>A0A7W6NN94_9CAUL</name>
<evidence type="ECO:0000313" key="14">
    <source>
        <dbReference type="Proteomes" id="UP000529946"/>
    </source>
</evidence>
<evidence type="ECO:0000256" key="11">
    <source>
        <dbReference type="ARBA" id="ARBA00023136"/>
    </source>
</evidence>
<evidence type="ECO:0000256" key="8">
    <source>
        <dbReference type="ARBA" id="ARBA00022692"/>
    </source>
</evidence>
<accession>A0A7W6NN94</accession>
<dbReference type="NCBIfam" id="TIGR03141">
    <property type="entry name" value="cytochro_ccmD"/>
    <property type="match status" value="1"/>
</dbReference>
<evidence type="ECO:0000256" key="5">
    <source>
        <dbReference type="ARBA" id="ARBA00022448"/>
    </source>
</evidence>
<evidence type="ECO:0000313" key="13">
    <source>
        <dbReference type="EMBL" id="MBB4081558.1"/>
    </source>
</evidence>
<feature type="transmembrane region" description="Helical" evidence="12">
    <location>
        <begin position="12"/>
        <end position="33"/>
    </location>
</feature>